<feature type="domain" description="Peptidase S9 prolyl oligopeptidase catalytic" evidence="2">
    <location>
        <begin position="528"/>
        <end position="712"/>
    </location>
</feature>
<organism evidence="4 5">
    <name type="scientific">Flectobacillus roseus</name>
    <dbReference type="NCBI Taxonomy" id="502259"/>
    <lineage>
        <taxon>Bacteria</taxon>
        <taxon>Pseudomonadati</taxon>
        <taxon>Bacteroidota</taxon>
        <taxon>Cytophagia</taxon>
        <taxon>Cytophagales</taxon>
        <taxon>Flectobacillaceae</taxon>
        <taxon>Flectobacillus</taxon>
    </lineage>
</organism>
<dbReference type="PANTHER" id="PTHR11731:SF193">
    <property type="entry name" value="DIPEPTIDYL PEPTIDASE 9"/>
    <property type="match status" value="1"/>
</dbReference>
<keyword evidence="1" id="KW-0732">Signal</keyword>
<protein>
    <submittedName>
        <fullName evidence="4">DPP IV N-terminal domain-containing protein</fullName>
    </submittedName>
</protein>
<dbReference type="Pfam" id="PF00930">
    <property type="entry name" value="DPPIV_N"/>
    <property type="match status" value="1"/>
</dbReference>
<sequence length="725" mass="81941">MKQLHRLLSALALLCLLFPATAQQSINWNKGGSDYTTLEANQIVRVNPITGQKDVIIAKNLLTPKGANDELKVRSYSFSEDNQKVLIYTNTKRVWRLDTKGDYWILDLKTNQLSQLGKGFDASSLMFAKISPDSKSVAYVYKNNIYSENIATHKITPLTKDGTKKLINGTFDWAYEEEFSCRDGFRWSPDSKSIAYWQIDANTIRDFYMINNTDSVYSKIVPVEYPKAGQTPSSCRIGVVVLSTAQTKWMKLPGATNNNYIPKMEWVPNTNKLIIQQLNRKQNISTLFIAEAQTAATTAIYKETDEAWVEFNNRSGESVGWDWLDNGKSFLWISEKDGWNHAYKITLDGKEQLLTPGDFDVIDILSYSEQNNKMYYTASPDNPRQRYLFSTTLDGQGKSTRITPLTQSGTHSYEISPDQKMAFHSFNSSQISRMSEVVNLPDHSVAGGKEGIEAKLSKVRLAQRPIEFFDIPIEGGVKLSAWMVKPANFDSTKKYPVVFYVYTEPAGATTKDEYYTGRNNLYQGDMGKDGYIYVSIDGRGTPLPKGRAWRKAIYRKIGQINIADQAAGASYLLKRPYMDSSRVAVWGWSGGGSTTLNLLFQYPQIYKTGIAVAAVGNQLTYDNIYQERYMGLPQENREDFVNGSPITHAKNLQGHLLYIHGTGDDNVHYQNAEMLLNELIKYNKQFEFMAYPNRSHGISEGEGTGKHLSTLYTNYLRKYCPPGGK</sequence>
<dbReference type="InterPro" id="IPR001375">
    <property type="entry name" value="Peptidase_S9_cat"/>
</dbReference>
<dbReference type="SUPFAM" id="SSF82171">
    <property type="entry name" value="DPP6 N-terminal domain-like"/>
    <property type="match status" value="1"/>
</dbReference>
<evidence type="ECO:0000256" key="1">
    <source>
        <dbReference type="SAM" id="SignalP"/>
    </source>
</evidence>
<gene>
    <name evidence="4" type="ORF">QM524_06755</name>
</gene>
<keyword evidence="5" id="KW-1185">Reference proteome</keyword>
<dbReference type="InterPro" id="IPR050278">
    <property type="entry name" value="Serine_Prot_S9B/DPPIV"/>
</dbReference>
<dbReference type="InterPro" id="IPR002469">
    <property type="entry name" value="Peptidase_S9B_N"/>
</dbReference>
<reference evidence="4 5" key="1">
    <citation type="submission" date="2023-05" db="EMBL/GenBank/DDBJ databases">
        <title>Novel species of genus Flectobacillus isolated from stream in China.</title>
        <authorList>
            <person name="Lu H."/>
        </authorList>
    </citation>
    <scope>NUCLEOTIDE SEQUENCE [LARGE SCALE GENOMIC DNA]</scope>
    <source>
        <strain evidence="4 5">KCTC 42575</strain>
    </source>
</reference>
<dbReference type="Proteomes" id="UP001236507">
    <property type="component" value="Unassembled WGS sequence"/>
</dbReference>
<feature type="domain" description="Dipeptidylpeptidase IV N-terminal" evidence="3">
    <location>
        <begin position="79"/>
        <end position="430"/>
    </location>
</feature>
<dbReference type="InterPro" id="IPR029058">
    <property type="entry name" value="AB_hydrolase_fold"/>
</dbReference>
<name>A0ABT6Y5P7_9BACT</name>
<dbReference type="Gene3D" id="3.40.50.1820">
    <property type="entry name" value="alpha/beta hydrolase"/>
    <property type="match status" value="1"/>
</dbReference>
<dbReference type="PANTHER" id="PTHR11731">
    <property type="entry name" value="PROTEASE FAMILY S9B,C DIPEPTIDYL-PEPTIDASE IV-RELATED"/>
    <property type="match status" value="1"/>
</dbReference>
<dbReference type="Gene3D" id="2.140.10.30">
    <property type="entry name" value="Dipeptidylpeptidase IV, N-terminal domain"/>
    <property type="match status" value="1"/>
</dbReference>
<feature type="signal peptide" evidence="1">
    <location>
        <begin position="1"/>
        <end position="22"/>
    </location>
</feature>
<evidence type="ECO:0000313" key="4">
    <source>
        <dbReference type="EMBL" id="MDI9858900.1"/>
    </source>
</evidence>
<dbReference type="RefSeq" id="WP_283343980.1">
    <property type="nucleotide sequence ID" value="NZ_JASHIF010000004.1"/>
</dbReference>
<dbReference type="Pfam" id="PF00326">
    <property type="entry name" value="Peptidase_S9"/>
    <property type="match status" value="1"/>
</dbReference>
<dbReference type="SUPFAM" id="SSF53474">
    <property type="entry name" value="alpha/beta-Hydrolases"/>
    <property type="match status" value="1"/>
</dbReference>
<evidence type="ECO:0000259" key="2">
    <source>
        <dbReference type="Pfam" id="PF00326"/>
    </source>
</evidence>
<evidence type="ECO:0000259" key="3">
    <source>
        <dbReference type="Pfam" id="PF00930"/>
    </source>
</evidence>
<comment type="caution">
    <text evidence="4">The sequence shown here is derived from an EMBL/GenBank/DDBJ whole genome shotgun (WGS) entry which is preliminary data.</text>
</comment>
<dbReference type="EMBL" id="JASHIF010000004">
    <property type="protein sequence ID" value="MDI9858900.1"/>
    <property type="molecule type" value="Genomic_DNA"/>
</dbReference>
<proteinExistence type="predicted"/>
<evidence type="ECO:0000313" key="5">
    <source>
        <dbReference type="Proteomes" id="UP001236507"/>
    </source>
</evidence>
<feature type="chain" id="PRO_5047373738" evidence="1">
    <location>
        <begin position="23"/>
        <end position="725"/>
    </location>
</feature>
<accession>A0ABT6Y5P7</accession>